<dbReference type="Gene3D" id="3.90.1480.20">
    <property type="entry name" value="Glycosyl transferase family 29"/>
    <property type="match status" value="1"/>
</dbReference>
<dbReference type="GO" id="GO:0006493">
    <property type="term" value="P:protein O-linked glycosylation"/>
    <property type="evidence" value="ECO:0007669"/>
    <property type="project" value="TreeGrafter"/>
</dbReference>
<evidence type="ECO:0000256" key="13">
    <source>
        <dbReference type="ARBA" id="ARBA00036348"/>
    </source>
</evidence>
<dbReference type="OMA" id="HWKRLCL"/>
<evidence type="ECO:0000256" key="11">
    <source>
        <dbReference type="ARBA" id="ARBA00023157"/>
    </source>
</evidence>
<dbReference type="PIRSF" id="PIRSF005557">
    <property type="entry name" value="Sialyl_trans"/>
    <property type="match status" value="1"/>
</dbReference>
<dbReference type="GO" id="GO:0001665">
    <property type="term" value="F:alpha-N-acetylgalactosaminide alpha-2,6-sialyltransferase activity"/>
    <property type="evidence" value="ECO:0007669"/>
    <property type="project" value="UniProtKB-EC"/>
</dbReference>
<keyword evidence="4" id="KW-0328">Glycosyltransferase</keyword>
<reference evidence="18" key="3">
    <citation type="submission" date="2025-09" db="UniProtKB">
        <authorList>
            <consortium name="Ensembl"/>
        </authorList>
    </citation>
    <scope>IDENTIFICATION</scope>
</reference>
<dbReference type="Proteomes" id="UP000005207">
    <property type="component" value="Linkage group LG4"/>
</dbReference>
<reference evidence="18" key="2">
    <citation type="submission" date="2025-08" db="UniProtKB">
        <authorList>
            <consortium name="Ensembl"/>
        </authorList>
    </citation>
    <scope>IDENTIFICATION</scope>
</reference>
<dbReference type="EC" id="2.4.3.3" evidence="14"/>
<dbReference type="InParanoid" id="A0A669DRT9"/>
<name>A0A669DRT9_ORENI</name>
<evidence type="ECO:0000256" key="6">
    <source>
        <dbReference type="ARBA" id="ARBA00022692"/>
    </source>
</evidence>
<evidence type="ECO:0000256" key="4">
    <source>
        <dbReference type="ARBA" id="ARBA00022676"/>
    </source>
</evidence>
<feature type="region of interest" description="Disordered" evidence="17">
    <location>
        <begin position="28"/>
        <end position="48"/>
    </location>
</feature>
<dbReference type="InterPro" id="IPR001675">
    <property type="entry name" value="Glyco_trans_29"/>
</dbReference>
<comment type="pathway">
    <text evidence="2">Protein modification; protein glycosylation.</text>
</comment>
<evidence type="ECO:0000256" key="9">
    <source>
        <dbReference type="ARBA" id="ARBA00023034"/>
    </source>
</evidence>
<keyword evidence="7" id="KW-0735">Signal-anchor</keyword>
<evidence type="ECO:0000256" key="12">
    <source>
        <dbReference type="ARBA" id="ARBA00023180"/>
    </source>
</evidence>
<evidence type="ECO:0000256" key="16">
    <source>
        <dbReference type="ARBA" id="ARBA00052285"/>
    </source>
</evidence>
<evidence type="ECO:0000256" key="3">
    <source>
        <dbReference type="ARBA" id="ARBA00006003"/>
    </source>
</evidence>
<dbReference type="GO" id="GO:0000139">
    <property type="term" value="C:Golgi membrane"/>
    <property type="evidence" value="ECO:0007669"/>
    <property type="project" value="UniProtKB-SubCell"/>
</dbReference>
<evidence type="ECO:0000313" key="18">
    <source>
        <dbReference type="Ensembl" id="ENSONIP00000061595.1"/>
    </source>
</evidence>
<keyword evidence="11" id="KW-1015">Disulfide bond</keyword>
<reference evidence="19" key="1">
    <citation type="submission" date="2012-01" db="EMBL/GenBank/DDBJ databases">
        <title>The Genome Sequence of Oreochromis niloticus (Nile Tilapia).</title>
        <authorList>
            <consortium name="Broad Institute Genome Assembly Team"/>
            <consortium name="Broad Institute Sequencing Platform"/>
            <person name="Di Palma F."/>
            <person name="Johnson J."/>
            <person name="Lander E.S."/>
            <person name="Lindblad-Toh K."/>
        </authorList>
    </citation>
    <scope>NUCLEOTIDE SEQUENCE [LARGE SCALE GENOMIC DNA]</scope>
</reference>
<evidence type="ECO:0000256" key="10">
    <source>
        <dbReference type="ARBA" id="ARBA00023136"/>
    </source>
</evidence>
<keyword evidence="9" id="KW-0333">Golgi apparatus</keyword>
<dbReference type="AlphaFoldDB" id="A0A669DRT9"/>
<organism evidence="18 19">
    <name type="scientific">Oreochromis niloticus</name>
    <name type="common">Nile tilapia</name>
    <name type="synonym">Tilapia nilotica</name>
    <dbReference type="NCBI Taxonomy" id="8128"/>
    <lineage>
        <taxon>Eukaryota</taxon>
        <taxon>Metazoa</taxon>
        <taxon>Chordata</taxon>
        <taxon>Craniata</taxon>
        <taxon>Vertebrata</taxon>
        <taxon>Euteleostomi</taxon>
        <taxon>Actinopterygii</taxon>
        <taxon>Neopterygii</taxon>
        <taxon>Teleostei</taxon>
        <taxon>Neoteleostei</taxon>
        <taxon>Acanthomorphata</taxon>
        <taxon>Ovalentaria</taxon>
        <taxon>Cichlomorphae</taxon>
        <taxon>Cichliformes</taxon>
        <taxon>Cichlidae</taxon>
        <taxon>African cichlids</taxon>
        <taxon>Pseudocrenilabrinae</taxon>
        <taxon>Oreochromini</taxon>
        <taxon>Oreochromis</taxon>
    </lineage>
</organism>
<dbReference type="InterPro" id="IPR012163">
    <property type="entry name" value="Sialyl_trans"/>
</dbReference>
<dbReference type="PANTHER" id="PTHR45941:SF5">
    <property type="entry name" value="ALPHA-N-ACETYLGALACTOSAMINIDE ALPHA-2,6-SIALYLTRANSFERASE 2"/>
    <property type="match status" value="1"/>
</dbReference>
<keyword evidence="19" id="KW-1185">Reference proteome</keyword>
<keyword evidence="5" id="KW-0808">Transferase</keyword>
<comment type="catalytic activity">
    <reaction evidence="16">
        <text>a 3-O-[N-acetyl-alpha-D-galactosaminyl]-L-threonyl-[protein] + CMP-N-acetyl-beta-neuraminate = a 3-O-[N-acetyl-alpha-neuraminosyl-(2-&gt;6)-N-acetyl-alpha-D-galactosaminyl]-L-threonyl-[protein] + CMP + H(+)</text>
        <dbReference type="Rhea" id="RHEA:81643"/>
        <dbReference type="Rhea" id="RHEA-COMP:11689"/>
        <dbReference type="Rhea" id="RHEA-COMP:19720"/>
        <dbReference type="ChEBI" id="CHEBI:15378"/>
        <dbReference type="ChEBI" id="CHEBI:57812"/>
        <dbReference type="ChEBI" id="CHEBI:60377"/>
        <dbReference type="ChEBI" id="CHEBI:87075"/>
        <dbReference type="ChEBI" id="CHEBI:231970"/>
    </reaction>
    <physiologicalReaction direction="left-to-right" evidence="16">
        <dbReference type="Rhea" id="RHEA:81644"/>
    </physiologicalReaction>
</comment>
<comment type="subcellular location">
    <subcellularLocation>
        <location evidence="1">Golgi apparatus membrane</location>
        <topology evidence="1">Single-pass type II membrane protein</topology>
    </subcellularLocation>
</comment>
<keyword evidence="12" id="KW-0325">Glycoprotein</keyword>
<gene>
    <name evidence="18" type="primary">ST6GALNAC2</name>
</gene>
<evidence type="ECO:0000256" key="14">
    <source>
        <dbReference type="ARBA" id="ARBA00039109"/>
    </source>
</evidence>
<dbReference type="InterPro" id="IPR038578">
    <property type="entry name" value="GT29-like_sf"/>
</dbReference>
<dbReference type="Ensembl" id="ENSONIT00000077766.1">
    <property type="protein sequence ID" value="ENSONIP00000061595.1"/>
    <property type="gene ID" value="ENSONIG00000009350.2"/>
</dbReference>
<evidence type="ECO:0000256" key="17">
    <source>
        <dbReference type="SAM" id="MobiDB-lite"/>
    </source>
</evidence>
<dbReference type="PANTHER" id="PTHR45941">
    <property type="entry name" value="ALPHA-N-ACETYLGALACTOSAMINIDE ALPHA-2,6-SIALYLTRANSFERASE 2-LIKE-RELATED"/>
    <property type="match status" value="1"/>
</dbReference>
<dbReference type="Pfam" id="PF00777">
    <property type="entry name" value="Glyco_transf_29"/>
    <property type="match status" value="1"/>
</dbReference>
<evidence type="ECO:0000256" key="5">
    <source>
        <dbReference type="ARBA" id="ARBA00022679"/>
    </source>
</evidence>
<comment type="catalytic activity">
    <reaction evidence="13">
        <text>a beta-D-galactosyl-(1-&gt;3)-N-acetyl-alpha-D-galactosaminyl derivative + CMP-N-acetyl-beta-neuraminate = a beta-D-galactosyl-(1-&gt;3)-[N-acetyl-alpha-neuraminyl-(2-&gt;6)]-N-acetyl-alpha-D-galactosaminyl derivative + CMP + H(+)</text>
        <dbReference type="Rhea" id="RHEA:11136"/>
        <dbReference type="ChEBI" id="CHEBI:15378"/>
        <dbReference type="ChEBI" id="CHEBI:57812"/>
        <dbReference type="ChEBI" id="CHEBI:60377"/>
        <dbReference type="ChEBI" id="CHEBI:133470"/>
        <dbReference type="ChEBI" id="CHEBI:140764"/>
        <dbReference type="EC" id="2.4.3.3"/>
    </reaction>
    <physiologicalReaction direction="left-to-right" evidence="13">
        <dbReference type="Rhea" id="RHEA:11137"/>
    </physiologicalReaction>
</comment>
<evidence type="ECO:0000256" key="15">
    <source>
        <dbReference type="ARBA" id="ARBA00050664"/>
    </source>
</evidence>
<proteinExistence type="inferred from homology"/>
<keyword evidence="8" id="KW-1133">Transmembrane helix</keyword>
<dbReference type="GeneTree" id="ENSGT00940000160433"/>
<evidence type="ECO:0000256" key="8">
    <source>
        <dbReference type="ARBA" id="ARBA00022989"/>
    </source>
</evidence>
<evidence type="ECO:0000256" key="1">
    <source>
        <dbReference type="ARBA" id="ARBA00004323"/>
    </source>
</evidence>
<protein>
    <recommendedName>
        <fullName evidence="14">alpha-N-acetylgalactosaminide alpha-2,6-sialyltransferase</fullName>
        <ecNumber evidence="14">2.4.3.3</ecNumber>
    </recommendedName>
</protein>
<accession>A0A669DRT9</accession>
<evidence type="ECO:0000313" key="19">
    <source>
        <dbReference type="Proteomes" id="UP000005207"/>
    </source>
</evidence>
<evidence type="ECO:0000256" key="2">
    <source>
        <dbReference type="ARBA" id="ARBA00004922"/>
    </source>
</evidence>
<keyword evidence="6" id="KW-0812">Transmembrane</keyword>
<evidence type="ECO:0000256" key="7">
    <source>
        <dbReference type="ARBA" id="ARBA00022968"/>
    </source>
</evidence>
<comment type="catalytic activity">
    <reaction evidence="15">
        <text>a 3-O-[N-acetyl-alpha-neuraminyl-(2-&gt;3)-beta-D-galactosyl-(1-&gt;3)-N-acetyl-alpha-D-galactosaminyl]-L-threonyl-[protein] + CMP-N-acetyl-beta-neuraminate = a 3-O-{alpha-Neu5Ac-(2-&gt;3)-beta-D-Gal-(1-&gt;3)-[alpha-Neu5Ac-(2-&gt;6)]-alpha-D-GalNAc}-L-threonyl-[protein] + CMP + H(+)</text>
        <dbReference type="Rhea" id="RHEA:81659"/>
        <dbReference type="Rhea" id="RHEA-COMP:14417"/>
        <dbReference type="Rhea" id="RHEA-COMP:16763"/>
        <dbReference type="ChEBI" id="CHEBI:15378"/>
        <dbReference type="ChEBI" id="CHEBI:57812"/>
        <dbReference type="ChEBI" id="CHEBI:60377"/>
        <dbReference type="ChEBI" id="CHEBI:139598"/>
        <dbReference type="ChEBI" id="CHEBI:156398"/>
    </reaction>
    <physiologicalReaction direction="left-to-right" evidence="15">
        <dbReference type="Rhea" id="RHEA:81660"/>
    </physiologicalReaction>
</comment>
<comment type="similarity">
    <text evidence="3">Belongs to the glycosyltransferase 29 family.</text>
</comment>
<sequence>HFLPPESLIWIPVRGHLIFTYQNQHHRRDPDSIAQNSSSLDPKSPERSLMKEVRKHPVFRRKFQFSVPVLQWAESFARPTWEQLKKRKPPYGWKELPVNVLDSTLSLLKSSDLFDGRSPGRCIRRAVVGNGGILRGSRQGMNIDSHDFVFRMNGAVITGFEEDVGTRTSFYGFTTNTLKHALSWYHDDGFTEIPQSPETKYIFIPSDLRDYVMIAAAIRGQTVSLGTDRGDRPWEHFGHQAAENFRLLHPGFISYVTHKFLSSPRLADVRVREMYMPSTGALMLMTALHTCDQVSAFGFLTRNYASFSDHYYDSVWRPLKFYANHDLPMEGELWEELYRHRIIMLYQRSADS</sequence>
<keyword evidence="10" id="KW-0472">Membrane</keyword>